<keyword evidence="4" id="KW-1185">Reference proteome</keyword>
<proteinExistence type="predicted"/>
<reference evidence="3 4" key="1">
    <citation type="submission" date="2019-03" db="EMBL/GenBank/DDBJ databases">
        <title>Complete genome sequence of Spiroplasma gladiatoris TG-1 (DSM 22552).</title>
        <authorList>
            <person name="Lin Y.-C."/>
            <person name="Chou L."/>
            <person name="Kuo C.-H."/>
        </authorList>
    </citation>
    <scope>NUCLEOTIDE SEQUENCE [LARGE SCALE GENOMIC DNA]</scope>
    <source>
        <strain evidence="3 4">TG-1</strain>
    </source>
</reference>
<dbReference type="EMBL" id="CP038013">
    <property type="protein sequence ID" value="QBQ07363.1"/>
    <property type="molecule type" value="Genomic_DNA"/>
</dbReference>
<name>A0A4P7AI53_9MOLU</name>
<feature type="chain" id="PRO_5020345137" description="Lipoprotein" evidence="2">
    <location>
        <begin position="22"/>
        <end position="617"/>
    </location>
</feature>
<accession>A0A4P7AI53</accession>
<dbReference type="OrthoDB" id="387663at2"/>
<dbReference type="Proteomes" id="UP000294309">
    <property type="component" value="Chromosome"/>
</dbReference>
<feature type="signal peptide" evidence="2">
    <location>
        <begin position="1"/>
        <end position="21"/>
    </location>
</feature>
<dbReference type="AlphaFoldDB" id="A0A4P7AI53"/>
<evidence type="ECO:0000256" key="1">
    <source>
        <dbReference type="SAM" id="MobiDB-lite"/>
    </source>
</evidence>
<evidence type="ECO:0008006" key="5">
    <source>
        <dbReference type="Google" id="ProtNLM"/>
    </source>
</evidence>
<evidence type="ECO:0000256" key="2">
    <source>
        <dbReference type="SAM" id="SignalP"/>
    </source>
</evidence>
<dbReference type="RefSeq" id="WP_134297163.1">
    <property type="nucleotide sequence ID" value="NZ_CP038013.1"/>
</dbReference>
<protein>
    <recommendedName>
        <fullName evidence="5">Lipoprotein</fullName>
    </recommendedName>
</protein>
<evidence type="ECO:0000313" key="3">
    <source>
        <dbReference type="EMBL" id="QBQ07363.1"/>
    </source>
</evidence>
<evidence type="ECO:0000313" key="4">
    <source>
        <dbReference type="Proteomes" id="UP000294309"/>
    </source>
</evidence>
<organism evidence="3 4">
    <name type="scientific">Spiroplasma gladiatoris</name>
    <dbReference type="NCBI Taxonomy" id="2143"/>
    <lineage>
        <taxon>Bacteria</taxon>
        <taxon>Bacillati</taxon>
        <taxon>Mycoplasmatota</taxon>
        <taxon>Mollicutes</taxon>
        <taxon>Entomoplasmatales</taxon>
        <taxon>Spiroplasmataceae</taxon>
        <taxon>Spiroplasma</taxon>
    </lineage>
</organism>
<keyword evidence="2" id="KW-0732">Signal</keyword>
<dbReference type="KEGG" id="sgq:SGLAD_v1c01640"/>
<dbReference type="InterPro" id="IPR054816">
    <property type="entry name" value="Lipoprotein_mollicutes-type_CS"/>
</dbReference>
<dbReference type="NCBIfam" id="NF038029">
    <property type="entry name" value="LP_plasma"/>
    <property type="match status" value="1"/>
</dbReference>
<gene>
    <name evidence="3" type="ORF">SGLAD_v1c01640</name>
</gene>
<feature type="region of interest" description="Disordered" evidence="1">
    <location>
        <begin position="32"/>
        <end position="76"/>
    </location>
</feature>
<sequence length="617" mass="70771">MKRLLSIMGGVGLIFFTSSNAISCGFKISNNNSSKNTDNNKSDDGFDYGEVKPGVPSSEDDNLDPGSGGIKDEDDETKTSKEKFILNKNKGNIYVDTFSLEQIALIDNYAKIQNYPNSIPKKVIFDNEEDKEKVTIKIEKDIIKAKVRKELDTKTILPIKFSLSCVDGSKASFTLNVQAKQVDLNELQNKTKVNFFVGEYDEYNQPKNIGYDSNYFGDINNFDYKKFLNKYIEFNGISILDEDVITQIVENETYNKGKNLEIVIAAKPNQEVQRLKPNSALKLSINSNVDPIDYFAKDEIEVNVFRGTYEEISKKGIKTGDEQGIKALIFEQLMSGNTPYKFLHKLSSDKYAKMTTRLLSSAKLEKTENTKGKIILDMSQFDNVFKGNLTINYKLIEETRISLFEEVYDSKNKKYKKYDIDEAILKNPDEAKIKEAKKQIYNKFSSNFRERVSLEEFTEFTRFSKQKKETGFEKIFKKQFSEYWAGYGKFNGDQEYKLEVLPGSKVLYGHYAKTFWNYINTYDTKNDKGKWEVVVKDQISGLVNQDKWVKQGGGTSGSDFYGYEGGFNDEYTEGLGWWTKSLSNEDQEPKEDNGCVQTGEYNEGFPILKINYLIKQY</sequence>